<organism evidence="2 3">
    <name type="scientific">Venustampulla echinocandica</name>
    <dbReference type="NCBI Taxonomy" id="2656787"/>
    <lineage>
        <taxon>Eukaryota</taxon>
        <taxon>Fungi</taxon>
        <taxon>Dikarya</taxon>
        <taxon>Ascomycota</taxon>
        <taxon>Pezizomycotina</taxon>
        <taxon>Leotiomycetes</taxon>
        <taxon>Helotiales</taxon>
        <taxon>Pleuroascaceae</taxon>
        <taxon>Venustampulla</taxon>
    </lineage>
</organism>
<gene>
    <name evidence="2" type="ORF">BP5553_03553</name>
</gene>
<proteinExistence type="predicted"/>
<name>A0A370TUK5_9HELO</name>
<sequence>MPRQKCEKKTFNIYEYSLCLRCSRATPTNRLVAAQDANTEKPVNRDKDTHNDSTTALSPKEGLPGNVLDRLWTKGEKAAGGLKTAARSLKGRSSGKLESEDTRGLSKGAKTAYGQPHCALFHKSSQSGDINSAEQWARGYKTLIGPHPLEFDDEVMTTWSGVMAEALAPISENHETVKETIPFREIHHHTLTKKRNRVQHGEVALPHSHIESEAFRIAQKRLTEIHNEGLTEKARLSKEAALARIRAPRSLGRSSTDRPRNVEYVGQQRARADTFPRLPDTDSLRIADARLARTRDGRGVDLTYGIRR</sequence>
<feature type="region of interest" description="Disordered" evidence="1">
    <location>
        <begin position="34"/>
        <end position="67"/>
    </location>
</feature>
<evidence type="ECO:0000313" key="3">
    <source>
        <dbReference type="Proteomes" id="UP000254866"/>
    </source>
</evidence>
<evidence type="ECO:0000313" key="2">
    <source>
        <dbReference type="EMBL" id="RDL39213.1"/>
    </source>
</evidence>
<dbReference type="AlphaFoldDB" id="A0A370TUK5"/>
<feature type="region of interest" description="Disordered" evidence="1">
    <location>
        <begin position="82"/>
        <end position="109"/>
    </location>
</feature>
<comment type="caution">
    <text evidence="2">The sequence shown here is derived from an EMBL/GenBank/DDBJ whole genome shotgun (WGS) entry which is preliminary data.</text>
</comment>
<dbReference type="GeneID" id="43596402"/>
<feature type="compositionally biased region" description="Basic and acidic residues" evidence="1">
    <location>
        <begin position="38"/>
        <end position="51"/>
    </location>
</feature>
<evidence type="ECO:0000256" key="1">
    <source>
        <dbReference type="SAM" id="MobiDB-lite"/>
    </source>
</evidence>
<dbReference type="EMBL" id="NPIC01000002">
    <property type="protein sequence ID" value="RDL39213.1"/>
    <property type="molecule type" value="Genomic_DNA"/>
</dbReference>
<reference evidence="2 3" key="1">
    <citation type="journal article" date="2018" name="IMA Fungus">
        <title>IMA Genome-F 9: Draft genome sequence of Annulohypoxylon stygium, Aspergillus mulundensis, Berkeleyomyces basicola (syn. Thielaviopsis basicola), Ceratocystis smalleyi, two Cercospora beticola strains, Coleophoma cylindrospora, Fusarium fracticaudum, Phialophora cf. hyalina, and Morchella septimelata.</title>
        <authorList>
            <person name="Wingfield B.D."/>
            <person name="Bills G.F."/>
            <person name="Dong Y."/>
            <person name="Huang W."/>
            <person name="Nel W.J."/>
            <person name="Swalarsk-Parry B.S."/>
            <person name="Vaghefi N."/>
            <person name="Wilken P.M."/>
            <person name="An Z."/>
            <person name="de Beer Z.W."/>
            <person name="De Vos L."/>
            <person name="Chen L."/>
            <person name="Duong T.A."/>
            <person name="Gao Y."/>
            <person name="Hammerbacher A."/>
            <person name="Kikkert J.R."/>
            <person name="Li Y."/>
            <person name="Li H."/>
            <person name="Li K."/>
            <person name="Li Q."/>
            <person name="Liu X."/>
            <person name="Ma X."/>
            <person name="Naidoo K."/>
            <person name="Pethybridge S.J."/>
            <person name="Sun J."/>
            <person name="Steenkamp E.T."/>
            <person name="van der Nest M.A."/>
            <person name="van Wyk S."/>
            <person name="Wingfield M.J."/>
            <person name="Xiong C."/>
            <person name="Yue Q."/>
            <person name="Zhang X."/>
        </authorList>
    </citation>
    <scope>NUCLEOTIDE SEQUENCE [LARGE SCALE GENOMIC DNA]</scope>
    <source>
        <strain evidence="2 3">BP 5553</strain>
    </source>
</reference>
<feature type="compositionally biased region" description="Basic and acidic residues" evidence="1">
    <location>
        <begin position="95"/>
        <end position="104"/>
    </location>
</feature>
<accession>A0A370TUK5</accession>
<protein>
    <submittedName>
        <fullName evidence="2">Uncharacterized protein</fullName>
    </submittedName>
</protein>
<dbReference type="RefSeq" id="XP_031871869.1">
    <property type="nucleotide sequence ID" value="XM_032012176.1"/>
</dbReference>
<keyword evidence="3" id="KW-1185">Reference proteome</keyword>
<dbReference type="Proteomes" id="UP000254866">
    <property type="component" value="Unassembled WGS sequence"/>
</dbReference>